<evidence type="ECO:0000256" key="9">
    <source>
        <dbReference type="ARBA" id="ARBA00022777"/>
    </source>
</evidence>
<feature type="region of interest" description="Disordered" evidence="14">
    <location>
        <begin position="98"/>
        <end position="129"/>
    </location>
</feature>
<dbReference type="Proteomes" id="UP000439591">
    <property type="component" value="Unassembled WGS sequence"/>
</dbReference>
<dbReference type="InterPro" id="IPR004358">
    <property type="entry name" value="Sig_transdc_His_kin-like_C"/>
</dbReference>
<accession>A0A5S9QKT3</accession>
<dbReference type="Proteomes" id="UP000435877">
    <property type="component" value="Unassembled WGS sequence"/>
</dbReference>
<keyword evidence="6 19" id="KW-0808">Transferase</keyword>
<reference evidence="20 21" key="1">
    <citation type="submission" date="2019-11" db="EMBL/GenBank/DDBJ databases">
        <authorList>
            <person name="Holert J."/>
        </authorList>
    </citation>
    <scope>NUCLEOTIDE SEQUENCE [LARGE SCALE GENOMIC DNA]</scope>
    <source>
        <strain evidence="19">BC3_2A</strain>
        <strain evidence="18">SB11_1A</strain>
    </source>
</reference>
<keyword evidence="20" id="KW-1185">Reference proteome</keyword>
<dbReference type="SMART" id="SM00388">
    <property type="entry name" value="HisKA"/>
    <property type="match status" value="1"/>
</dbReference>
<dbReference type="PROSITE" id="PS50885">
    <property type="entry name" value="HAMP"/>
    <property type="match status" value="1"/>
</dbReference>
<evidence type="ECO:0000256" key="15">
    <source>
        <dbReference type="SAM" id="Phobius"/>
    </source>
</evidence>
<evidence type="ECO:0000256" key="7">
    <source>
        <dbReference type="ARBA" id="ARBA00022692"/>
    </source>
</evidence>
<dbReference type="CDD" id="cd00082">
    <property type="entry name" value="HisKA"/>
    <property type="match status" value="1"/>
</dbReference>
<keyword evidence="12" id="KW-0902">Two-component regulatory system</keyword>
<evidence type="ECO:0000256" key="13">
    <source>
        <dbReference type="ARBA" id="ARBA00023136"/>
    </source>
</evidence>
<dbReference type="EMBL" id="CACSIM010000006">
    <property type="protein sequence ID" value="CAA0118704.1"/>
    <property type="molecule type" value="Genomic_DNA"/>
</dbReference>
<dbReference type="GO" id="GO:0000155">
    <property type="term" value="F:phosphorelay sensor kinase activity"/>
    <property type="evidence" value="ECO:0007669"/>
    <property type="project" value="InterPro"/>
</dbReference>
<dbReference type="SMART" id="SM00387">
    <property type="entry name" value="HATPase_c"/>
    <property type="match status" value="1"/>
</dbReference>
<evidence type="ECO:0000256" key="12">
    <source>
        <dbReference type="ARBA" id="ARBA00023012"/>
    </source>
</evidence>
<dbReference type="Pfam" id="PF00512">
    <property type="entry name" value="HisKA"/>
    <property type="match status" value="1"/>
</dbReference>
<comment type="catalytic activity">
    <reaction evidence="1">
        <text>ATP + protein L-histidine = ADP + protein N-phospho-L-histidine.</text>
        <dbReference type="EC" id="2.7.13.3"/>
    </reaction>
</comment>
<dbReference type="EC" id="2.7.13.3" evidence="3"/>
<proteinExistence type="predicted"/>
<keyword evidence="7 15" id="KW-0812">Transmembrane</keyword>
<dbReference type="Gene3D" id="1.10.287.130">
    <property type="match status" value="1"/>
</dbReference>
<evidence type="ECO:0000259" key="16">
    <source>
        <dbReference type="PROSITE" id="PS50109"/>
    </source>
</evidence>
<evidence type="ECO:0000256" key="1">
    <source>
        <dbReference type="ARBA" id="ARBA00000085"/>
    </source>
</evidence>
<dbReference type="Gene3D" id="3.30.565.10">
    <property type="entry name" value="Histidine kinase-like ATPase, C-terminal domain"/>
    <property type="match status" value="1"/>
</dbReference>
<dbReference type="Pfam" id="PF00672">
    <property type="entry name" value="HAMP"/>
    <property type="match status" value="1"/>
</dbReference>
<evidence type="ECO:0000256" key="8">
    <source>
        <dbReference type="ARBA" id="ARBA00022741"/>
    </source>
</evidence>
<name>A0A5S9QKT3_9GAMM</name>
<evidence type="ECO:0000256" key="6">
    <source>
        <dbReference type="ARBA" id="ARBA00022679"/>
    </source>
</evidence>
<dbReference type="SUPFAM" id="SSF55874">
    <property type="entry name" value="ATPase domain of HSP90 chaperone/DNA topoisomerase II/histidine kinase"/>
    <property type="match status" value="1"/>
</dbReference>
<evidence type="ECO:0000313" key="18">
    <source>
        <dbReference type="EMBL" id="CAA0111574.1"/>
    </source>
</evidence>
<evidence type="ECO:0000256" key="3">
    <source>
        <dbReference type="ARBA" id="ARBA00012438"/>
    </source>
</evidence>
<keyword evidence="13 15" id="KW-0472">Membrane</keyword>
<keyword evidence="10" id="KW-0067">ATP-binding</keyword>
<evidence type="ECO:0000256" key="4">
    <source>
        <dbReference type="ARBA" id="ARBA00022475"/>
    </source>
</evidence>
<keyword evidence="11 15" id="KW-1133">Transmembrane helix</keyword>
<evidence type="ECO:0000256" key="5">
    <source>
        <dbReference type="ARBA" id="ARBA00022553"/>
    </source>
</evidence>
<dbReference type="InterPro" id="IPR003660">
    <property type="entry name" value="HAMP_dom"/>
</dbReference>
<feature type="transmembrane region" description="Helical" evidence="15">
    <location>
        <begin position="197"/>
        <end position="218"/>
    </location>
</feature>
<dbReference type="FunFam" id="3.30.565.10:FF:000006">
    <property type="entry name" value="Sensor histidine kinase WalK"/>
    <property type="match status" value="1"/>
</dbReference>
<dbReference type="GO" id="GO:0005886">
    <property type="term" value="C:plasma membrane"/>
    <property type="evidence" value="ECO:0007669"/>
    <property type="project" value="UniProtKB-SubCell"/>
</dbReference>
<evidence type="ECO:0000256" key="11">
    <source>
        <dbReference type="ARBA" id="ARBA00022989"/>
    </source>
</evidence>
<evidence type="ECO:0000313" key="19">
    <source>
        <dbReference type="EMBL" id="CAA0118704.1"/>
    </source>
</evidence>
<dbReference type="PANTHER" id="PTHR45528:SF1">
    <property type="entry name" value="SENSOR HISTIDINE KINASE CPXA"/>
    <property type="match status" value="1"/>
</dbReference>
<evidence type="ECO:0000259" key="17">
    <source>
        <dbReference type="PROSITE" id="PS50885"/>
    </source>
</evidence>
<dbReference type="AlphaFoldDB" id="A0A5S9QKT3"/>
<evidence type="ECO:0000256" key="2">
    <source>
        <dbReference type="ARBA" id="ARBA00004651"/>
    </source>
</evidence>
<evidence type="ECO:0000313" key="20">
    <source>
        <dbReference type="Proteomes" id="UP000435877"/>
    </source>
</evidence>
<comment type="subcellular location">
    <subcellularLocation>
        <location evidence="2">Cell membrane</location>
        <topology evidence="2">Multi-pass membrane protein</topology>
    </subcellularLocation>
</comment>
<dbReference type="InterPro" id="IPR050398">
    <property type="entry name" value="HssS/ArlS-like"/>
</dbReference>
<feature type="domain" description="Histidine kinase" evidence="16">
    <location>
        <begin position="279"/>
        <end position="492"/>
    </location>
</feature>
<dbReference type="CDD" id="cd06225">
    <property type="entry name" value="HAMP"/>
    <property type="match status" value="1"/>
</dbReference>
<dbReference type="PANTHER" id="PTHR45528">
    <property type="entry name" value="SENSOR HISTIDINE KINASE CPXA"/>
    <property type="match status" value="1"/>
</dbReference>
<protein>
    <recommendedName>
        <fullName evidence="3">histidine kinase</fullName>
        <ecNumber evidence="3">2.7.13.3</ecNumber>
    </recommendedName>
</protein>
<dbReference type="SUPFAM" id="SSF158472">
    <property type="entry name" value="HAMP domain-like"/>
    <property type="match status" value="1"/>
</dbReference>
<dbReference type="PRINTS" id="PR00344">
    <property type="entry name" value="BCTRLSENSOR"/>
</dbReference>
<organism evidence="19 21">
    <name type="scientific">Zhongshania aliphaticivorans</name>
    <dbReference type="NCBI Taxonomy" id="1470434"/>
    <lineage>
        <taxon>Bacteria</taxon>
        <taxon>Pseudomonadati</taxon>
        <taxon>Pseudomonadota</taxon>
        <taxon>Gammaproteobacteria</taxon>
        <taxon>Cellvibrionales</taxon>
        <taxon>Spongiibacteraceae</taxon>
        <taxon>Zhongshania</taxon>
    </lineage>
</organism>
<dbReference type="SMART" id="SM00304">
    <property type="entry name" value="HAMP"/>
    <property type="match status" value="1"/>
</dbReference>
<dbReference type="GO" id="GO:0005524">
    <property type="term" value="F:ATP binding"/>
    <property type="evidence" value="ECO:0007669"/>
    <property type="project" value="UniProtKB-KW"/>
</dbReference>
<evidence type="ECO:0000256" key="10">
    <source>
        <dbReference type="ARBA" id="ARBA00022840"/>
    </source>
</evidence>
<keyword evidence="9 19" id="KW-0418">Kinase</keyword>
<keyword evidence="4" id="KW-1003">Cell membrane</keyword>
<keyword evidence="5" id="KW-0597">Phosphoprotein</keyword>
<dbReference type="InterPro" id="IPR005467">
    <property type="entry name" value="His_kinase_dom"/>
</dbReference>
<dbReference type="PROSITE" id="PS50109">
    <property type="entry name" value="HIS_KIN"/>
    <property type="match status" value="1"/>
</dbReference>
<sequence length="496" mass="54476">MLPRYIPVMPLMLTISKKLNIAFVGLALATLVATLGLARWSFNQGFLNYVNAQEQARLRQAQTALAATYQSSGNSWSGINNRQLGMLILQSAMNGHPEALGNSAAPPPTGFSSRPPPPRHEFEEASPVRSLMPSGAPTALYDNDNKLIAGLKLSDDSTRLMRFPIMVEGKRVGELRSEPRTEFQSPSETAFSQQQLITSWLIGVLCLLVAIGISLFLSRHFLTPIKRMFENVQKLSNGDYSMRTVNSGTDELAQLGRNINHLGQTLSESQHTRQRLFADISHELRTPLTILSGEIEALKDGVRDFNTEQLLSLDQEVQRLHHLVNDLYQLSVSDLGGLKYEFTNTNLNDVISRCCGSFQHQATEKGIQLSEQLSHVELLSDPQRLQQLFSNLLTNAIAYTDAPGSILVNLVETGGNAKINIVDSAPSVTNDQCQRLFDPLFRTDSSRSRRSGGAGLGLAICRNIVKAHGGHISACPSNTGGIDIEITLPINREIHS</sequence>
<dbReference type="InterPro" id="IPR003661">
    <property type="entry name" value="HisK_dim/P_dom"/>
</dbReference>
<evidence type="ECO:0000256" key="14">
    <source>
        <dbReference type="SAM" id="MobiDB-lite"/>
    </source>
</evidence>
<keyword evidence="8" id="KW-0547">Nucleotide-binding</keyword>
<dbReference type="Gene3D" id="6.10.340.10">
    <property type="match status" value="1"/>
</dbReference>
<dbReference type="InterPro" id="IPR036097">
    <property type="entry name" value="HisK_dim/P_sf"/>
</dbReference>
<feature type="domain" description="HAMP" evidence="17">
    <location>
        <begin position="219"/>
        <end position="271"/>
    </location>
</feature>
<dbReference type="InterPro" id="IPR036890">
    <property type="entry name" value="HATPase_C_sf"/>
</dbReference>
<dbReference type="EMBL" id="CACSIK010000003">
    <property type="protein sequence ID" value="CAA0111574.1"/>
    <property type="molecule type" value="Genomic_DNA"/>
</dbReference>
<evidence type="ECO:0000313" key="21">
    <source>
        <dbReference type="Proteomes" id="UP000439591"/>
    </source>
</evidence>
<dbReference type="InterPro" id="IPR003594">
    <property type="entry name" value="HATPase_dom"/>
</dbReference>
<dbReference type="Pfam" id="PF02518">
    <property type="entry name" value="HATPase_c"/>
    <property type="match status" value="1"/>
</dbReference>
<dbReference type="SUPFAM" id="SSF47384">
    <property type="entry name" value="Homodimeric domain of signal transducing histidine kinase"/>
    <property type="match status" value="1"/>
</dbReference>
<gene>
    <name evidence="19" type="primary">baeS</name>
    <name evidence="18" type="ORF">IHBHHGIJ_03313</name>
    <name evidence="19" type="ORF">KFEGEMFD_03526</name>
</gene>